<feature type="region of interest" description="Disordered" evidence="5">
    <location>
        <begin position="1"/>
        <end position="36"/>
    </location>
</feature>
<dbReference type="AlphaFoldDB" id="A0A5J4ZXU4"/>
<proteinExistence type="inferred from homology"/>
<evidence type="ECO:0000256" key="5">
    <source>
        <dbReference type="SAM" id="MobiDB-lite"/>
    </source>
</evidence>
<feature type="compositionally biased region" description="Polar residues" evidence="5">
    <location>
        <begin position="377"/>
        <end position="398"/>
    </location>
</feature>
<feature type="domain" description="Pre-mRNA polyadenylation factor Fip1" evidence="6">
    <location>
        <begin position="295"/>
        <end position="337"/>
    </location>
</feature>
<evidence type="ECO:0000313" key="7">
    <source>
        <dbReference type="EMBL" id="KAA8522889.1"/>
    </source>
</evidence>
<comment type="subcellular location">
    <subcellularLocation>
        <location evidence="1">Nucleus</location>
    </subcellularLocation>
</comment>
<evidence type="ECO:0000256" key="2">
    <source>
        <dbReference type="ARBA" id="ARBA00007459"/>
    </source>
</evidence>
<dbReference type="GO" id="GO:0006397">
    <property type="term" value="P:mRNA processing"/>
    <property type="evidence" value="ECO:0007669"/>
    <property type="project" value="UniProtKB-KW"/>
</dbReference>
<feature type="region of interest" description="Disordered" evidence="5">
    <location>
        <begin position="377"/>
        <end position="468"/>
    </location>
</feature>
<keyword evidence="3" id="KW-0507">mRNA processing</keyword>
<organism evidence="7 8">
    <name type="scientific">Nyssa sinensis</name>
    <dbReference type="NCBI Taxonomy" id="561372"/>
    <lineage>
        <taxon>Eukaryota</taxon>
        <taxon>Viridiplantae</taxon>
        <taxon>Streptophyta</taxon>
        <taxon>Embryophyta</taxon>
        <taxon>Tracheophyta</taxon>
        <taxon>Spermatophyta</taxon>
        <taxon>Magnoliopsida</taxon>
        <taxon>eudicotyledons</taxon>
        <taxon>Gunneridae</taxon>
        <taxon>Pentapetalae</taxon>
        <taxon>asterids</taxon>
        <taxon>Cornales</taxon>
        <taxon>Nyssaceae</taxon>
        <taxon>Nyssa</taxon>
    </lineage>
</organism>
<dbReference type="Pfam" id="PF05182">
    <property type="entry name" value="Fip1"/>
    <property type="match status" value="1"/>
</dbReference>
<dbReference type="PANTHER" id="PTHR36884">
    <property type="entry name" value="FIP1[III]-LIKE PROTEIN"/>
    <property type="match status" value="1"/>
</dbReference>
<dbReference type="InterPro" id="IPR007854">
    <property type="entry name" value="Fip1_dom"/>
</dbReference>
<dbReference type="Proteomes" id="UP000325577">
    <property type="component" value="Linkage Group LG4"/>
</dbReference>
<dbReference type="GO" id="GO:0016607">
    <property type="term" value="C:nuclear speck"/>
    <property type="evidence" value="ECO:0007669"/>
    <property type="project" value="TreeGrafter"/>
</dbReference>
<dbReference type="EMBL" id="CM018047">
    <property type="protein sequence ID" value="KAA8522889.1"/>
    <property type="molecule type" value="Genomic_DNA"/>
</dbReference>
<dbReference type="OrthoDB" id="1917198at2759"/>
<feature type="region of interest" description="Disordered" evidence="5">
    <location>
        <begin position="499"/>
        <end position="565"/>
    </location>
</feature>
<gene>
    <name evidence="7" type="ORF">F0562_009312</name>
</gene>
<evidence type="ECO:0000313" key="8">
    <source>
        <dbReference type="Proteomes" id="UP000325577"/>
    </source>
</evidence>
<evidence type="ECO:0000259" key="6">
    <source>
        <dbReference type="Pfam" id="PF05182"/>
    </source>
</evidence>
<comment type="similarity">
    <text evidence="2">Belongs to the FIP1 family.</text>
</comment>
<protein>
    <recommendedName>
        <fullName evidence="6">Pre-mRNA polyadenylation factor Fip1 domain-containing protein</fullName>
    </recommendedName>
</protein>
<dbReference type="InterPro" id="IPR044976">
    <property type="entry name" value="FIPS5/FIPS3-like"/>
</dbReference>
<evidence type="ECO:0000256" key="1">
    <source>
        <dbReference type="ARBA" id="ARBA00004123"/>
    </source>
</evidence>
<reference evidence="7 8" key="1">
    <citation type="submission" date="2019-09" db="EMBL/GenBank/DDBJ databases">
        <title>A chromosome-level genome assembly of the Chinese tupelo Nyssa sinensis.</title>
        <authorList>
            <person name="Yang X."/>
            <person name="Kang M."/>
            <person name="Yang Y."/>
            <person name="Xiong H."/>
            <person name="Wang M."/>
            <person name="Zhang Z."/>
            <person name="Wang Z."/>
            <person name="Wu H."/>
            <person name="Ma T."/>
            <person name="Liu J."/>
            <person name="Xi Z."/>
        </authorList>
    </citation>
    <scope>NUCLEOTIDE SEQUENCE [LARGE SCALE GENOMIC DNA]</scope>
    <source>
        <strain evidence="7">J267</strain>
        <tissue evidence="7">Leaf</tissue>
    </source>
</reference>
<sequence>MRSWESQEVDKKEDLAGVRNNWASNSSEPSKDLGSVGEMKLQKRGFEVPNFFDESSIDVVVDERDDKDDVVVGKNDVLMGRGENFGIFDTEEVDTGIRDLDSQPIIPGLSIPGVSDAVNYQGGGNFGTCNEASAEGDDWDSDSEDDLQIVLNDNNHGPMTMDRAGLVGSDDDDEDEDGDTLIIVADTDPNHQPMEEQEWSNDFKYVRPGAASMPGAAPTVPGGTPGQVRPTVNMAIAGRGRGDLRSTGMKNASPMQKSFHPGFGMPVPLWGNNASGRAFGSGLDFTLPSYKTIFDVEVDSFEEKPWRLLGVDISDFFNFSLNEESWKDYCKQLEQLRLEATMQSRIRVYEGGRTEQEYDPDLPPELAAAAGIREVSSGNGNTVKTDAGQSDFAKSSTRVRPPLPTGRAIQVESGYGERLPSIDTRPPRFRDSDAIIEIVLQDSTDDDSFPGNDVVEQPENDPSSEDLRGGHEIEEDIAQDETEHFDGIQHAYKGGKRELVGRDNTSEGDGILPFPPEAPSQYHPVSQGQTPLYPGRNFGTPYESQAKGRAHDRSPNMTPSEGTQDKRFLDNLKEELVESIVGEHSPLLSSPVSAGGIAVEPVVELGDDIHDELVLADGSSGMEREEMALTNTTSTLEDEIMNAFCEKTKTKFSS</sequence>
<keyword evidence="8" id="KW-1185">Reference proteome</keyword>
<dbReference type="GO" id="GO:0003723">
    <property type="term" value="F:RNA binding"/>
    <property type="evidence" value="ECO:0007669"/>
    <property type="project" value="TreeGrafter"/>
</dbReference>
<evidence type="ECO:0000256" key="4">
    <source>
        <dbReference type="ARBA" id="ARBA00023242"/>
    </source>
</evidence>
<evidence type="ECO:0000256" key="3">
    <source>
        <dbReference type="ARBA" id="ARBA00022664"/>
    </source>
</evidence>
<dbReference type="PANTHER" id="PTHR36884:SF1">
    <property type="entry name" value="FIP1[V]-LIKE PROTEIN"/>
    <property type="match status" value="1"/>
</dbReference>
<accession>A0A5J4ZXU4</accession>
<name>A0A5J4ZXU4_9ASTE</name>
<keyword evidence="4" id="KW-0539">Nucleus</keyword>